<organism evidence="10 11">
    <name type="scientific">Algivirga pacifica</name>
    <dbReference type="NCBI Taxonomy" id="1162670"/>
    <lineage>
        <taxon>Bacteria</taxon>
        <taxon>Pseudomonadati</taxon>
        <taxon>Bacteroidota</taxon>
        <taxon>Cytophagia</taxon>
        <taxon>Cytophagales</taxon>
        <taxon>Flammeovirgaceae</taxon>
        <taxon>Algivirga</taxon>
    </lineage>
</organism>
<evidence type="ECO:0000313" key="10">
    <source>
        <dbReference type="EMBL" id="GAA4826442.1"/>
    </source>
</evidence>
<dbReference type="PANTHER" id="PTHR34390">
    <property type="entry name" value="UPF0442 PROTEIN YJJB-RELATED"/>
    <property type="match status" value="1"/>
</dbReference>
<evidence type="ECO:0000256" key="8">
    <source>
        <dbReference type="SAM" id="Phobius"/>
    </source>
</evidence>
<keyword evidence="11" id="KW-1185">Reference proteome</keyword>
<dbReference type="Pfam" id="PF12821">
    <property type="entry name" value="ThrE_2"/>
    <property type="match status" value="1"/>
</dbReference>
<dbReference type="InterPro" id="IPR050539">
    <property type="entry name" value="ThrE_Dicarb/AminoAcid_Exp"/>
</dbReference>
<comment type="caution">
    <text evidence="10">The sequence shown here is derived from an EMBL/GenBank/DDBJ whole genome shotgun (WGS) entry which is preliminary data.</text>
</comment>
<keyword evidence="4 8" id="KW-0812">Transmembrane</keyword>
<keyword evidence="5 8" id="KW-1133">Transmembrane helix</keyword>
<sequence length="157" mass="17289">MWFNTLLAFISTLCFAFLFNVRGKYLYYAGGGGALAWLFYELGLLYSGSTIIGMFAGASMAAIYAEAVARVLRIPTTIIVISAIIPMVPGGGLYYTMVASIEGEFDLFMHKGTNAILEAGTIAISIVLVSSVFRIFTQYRLKRLEKKMKKKNAALRK</sequence>
<dbReference type="PANTHER" id="PTHR34390:SF1">
    <property type="entry name" value="SUCCINATE TRANSPORTER SUBUNIT YJJB-RELATED"/>
    <property type="match status" value="1"/>
</dbReference>
<evidence type="ECO:0000256" key="3">
    <source>
        <dbReference type="ARBA" id="ARBA00022519"/>
    </source>
</evidence>
<evidence type="ECO:0000256" key="6">
    <source>
        <dbReference type="ARBA" id="ARBA00023136"/>
    </source>
</evidence>
<dbReference type="InterPro" id="IPR024528">
    <property type="entry name" value="ThrE_2"/>
</dbReference>
<evidence type="ECO:0000313" key="11">
    <source>
        <dbReference type="Proteomes" id="UP001500298"/>
    </source>
</evidence>
<keyword evidence="2" id="KW-1003">Cell membrane</keyword>
<keyword evidence="6 8" id="KW-0472">Membrane</keyword>
<feature type="transmembrane region" description="Helical" evidence="8">
    <location>
        <begin position="115"/>
        <end position="137"/>
    </location>
</feature>
<feature type="transmembrane region" description="Helical" evidence="8">
    <location>
        <begin position="77"/>
        <end position="95"/>
    </location>
</feature>
<reference evidence="11" key="1">
    <citation type="journal article" date="2019" name="Int. J. Syst. Evol. Microbiol.">
        <title>The Global Catalogue of Microorganisms (GCM) 10K type strain sequencing project: providing services to taxonomists for standard genome sequencing and annotation.</title>
        <authorList>
            <consortium name="The Broad Institute Genomics Platform"/>
            <consortium name="The Broad Institute Genome Sequencing Center for Infectious Disease"/>
            <person name="Wu L."/>
            <person name="Ma J."/>
        </authorList>
    </citation>
    <scope>NUCLEOTIDE SEQUENCE [LARGE SCALE GENOMIC DNA]</scope>
    <source>
        <strain evidence="11">JCM 18326</strain>
    </source>
</reference>
<dbReference type="RefSeq" id="WP_345369531.1">
    <property type="nucleotide sequence ID" value="NZ_BAABJX010000017.1"/>
</dbReference>
<protein>
    <submittedName>
        <fullName evidence="10">Threonine/serine exporter family protein</fullName>
    </submittedName>
</protein>
<comment type="subcellular location">
    <subcellularLocation>
        <location evidence="1">Cell membrane</location>
        <topology evidence="1">Multi-pass membrane protein</topology>
    </subcellularLocation>
</comment>
<evidence type="ECO:0000256" key="2">
    <source>
        <dbReference type="ARBA" id="ARBA00022475"/>
    </source>
</evidence>
<feature type="domain" description="Threonine/Serine exporter ThrE" evidence="9">
    <location>
        <begin position="5"/>
        <end position="132"/>
    </location>
</feature>
<gene>
    <name evidence="10" type="ORF">GCM10023331_08830</name>
</gene>
<feature type="transmembrane region" description="Helical" evidence="8">
    <location>
        <begin position="39"/>
        <end position="65"/>
    </location>
</feature>
<evidence type="ECO:0000256" key="1">
    <source>
        <dbReference type="ARBA" id="ARBA00004651"/>
    </source>
</evidence>
<evidence type="ECO:0000256" key="5">
    <source>
        <dbReference type="ARBA" id="ARBA00022989"/>
    </source>
</evidence>
<evidence type="ECO:0000256" key="7">
    <source>
        <dbReference type="ARBA" id="ARBA00034125"/>
    </source>
</evidence>
<dbReference type="EMBL" id="BAABJX010000017">
    <property type="protein sequence ID" value="GAA4826442.1"/>
    <property type="molecule type" value="Genomic_DNA"/>
</dbReference>
<evidence type="ECO:0000256" key="4">
    <source>
        <dbReference type="ARBA" id="ARBA00022692"/>
    </source>
</evidence>
<accession>A0ABP9D4R6</accession>
<dbReference type="Proteomes" id="UP001500298">
    <property type="component" value="Unassembled WGS sequence"/>
</dbReference>
<evidence type="ECO:0000259" key="9">
    <source>
        <dbReference type="Pfam" id="PF12821"/>
    </source>
</evidence>
<comment type="similarity">
    <text evidence="7">Belongs to the ThrE exporter (TC 2.A.79) family.</text>
</comment>
<name>A0ABP9D4R6_9BACT</name>
<keyword evidence="3" id="KW-0997">Cell inner membrane</keyword>
<proteinExistence type="inferred from homology"/>